<feature type="transmembrane region" description="Helical" evidence="14">
    <location>
        <begin position="210"/>
        <end position="228"/>
    </location>
</feature>
<feature type="transmembrane region" description="Helical" evidence="14">
    <location>
        <begin position="291"/>
        <end position="309"/>
    </location>
</feature>
<dbReference type="PANTHER" id="PTHR12591:SF0">
    <property type="entry name" value="FI19814P1"/>
    <property type="match status" value="1"/>
</dbReference>
<evidence type="ECO:0000313" key="16">
    <source>
        <dbReference type="EMBL" id="KAG5670407.1"/>
    </source>
</evidence>
<feature type="binding site" evidence="13">
    <location>
        <position position="168"/>
    </location>
    <ligand>
        <name>substrate</name>
    </ligand>
</feature>
<name>A0A9J6BLB5_POLVA</name>
<dbReference type="InterPro" id="IPR000326">
    <property type="entry name" value="PAP2/HPO"/>
</dbReference>
<organism evidence="16 17">
    <name type="scientific">Polypedilum vanderplanki</name>
    <name type="common">Sleeping chironomid midge</name>
    <dbReference type="NCBI Taxonomy" id="319348"/>
    <lineage>
        <taxon>Eukaryota</taxon>
        <taxon>Metazoa</taxon>
        <taxon>Ecdysozoa</taxon>
        <taxon>Arthropoda</taxon>
        <taxon>Hexapoda</taxon>
        <taxon>Insecta</taxon>
        <taxon>Pterygota</taxon>
        <taxon>Neoptera</taxon>
        <taxon>Endopterygota</taxon>
        <taxon>Diptera</taxon>
        <taxon>Nematocera</taxon>
        <taxon>Chironomoidea</taxon>
        <taxon>Chironomidae</taxon>
        <taxon>Chironominae</taxon>
        <taxon>Polypedilum</taxon>
        <taxon>Polypedilum</taxon>
    </lineage>
</organism>
<evidence type="ECO:0000256" key="12">
    <source>
        <dbReference type="PIRSR" id="PIRSR000905-1"/>
    </source>
</evidence>
<dbReference type="PIRSF" id="PIRSF000905">
    <property type="entry name" value="Glucose-6-phosphatase"/>
    <property type="match status" value="1"/>
</dbReference>
<dbReference type="Pfam" id="PF01569">
    <property type="entry name" value="PAP2"/>
    <property type="match status" value="1"/>
</dbReference>
<feature type="transmembrane region" description="Helical" evidence="14">
    <location>
        <begin position="315"/>
        <end position="336"/>
    </location>
</feature>
<keyword evidence="5 11" id="KW-0312">Gluconeogenesis</keyword>
<evidence type="ECO:0000313" key="17">
    <source>
        <dbReference type="Proteomes" id="UP001107558"/>
    </source>
</evidence>
<evidence type="ECO:0000259" key="15">
    <source>
        <dbReference type="SMART" id="SM00014"/>
    </source>
</evidence>
<dbReference type="OrthoDB" id="6416209at2759"/>
<evidence type="ECO:0000256" key="7">
    <source>
        <dbReference type="ARBA" id="ARBA00022801"/>
    </source>
</evidence>
<feature type="transmembrane region" description="Helical" evidence="14">
    <location>
        <begin position="175"/>
        <end position="198"/>
    </location>
</feature>
<dbReference type="SUPFAM" id="SSF48317">
    <property type="entry name" value="Acid phosphatase/Vanadium-dependent haloperoxidase"/>
    <property type="match status" value="1"/>
</dbReference>
<comment type="similarity">
    <text evidence="3 11">Belongs to the glucose-6-phosphatase family.</text>
</comment>
<evidence type="ECO:0000256" key="6">
    <source>
        <dbReference type="ARBA" id="ARBA00022692"/>
    </source>
</evidence>
<evidence type="ECO:0000256" key="14">
    <source>
        <dbReference type="SAM" id="Phobius"/>
    </source>
</evidence>
<feature type="transmembrane region" description="Helical" evidence="14">
    <location>
        <begin position="28"/>
        <end position="48"/>
    </location>
</feature>
<comment type="pathway">
    <text evidence="2 11">Carbohydrate biosynthesis; gluconeogenesis.</text>
</comment>
<feature type="transmembrane region" description="Helical" evidence="14">
    <location>
        <begin position="60"/>
        <end position="78"/>
    </location>
</feature>
<feature type="binding site" evidence="13">
    <location>
        <position position="82"/>
    </location>
    <ligand>
        <name>substrate</name>
    </ligand>
</feature>
<dbReference type="InterPro" id="IPR036938">
    <property type="entry name" value="PAP2/HPO_sf"/>
</dbReference>
<dbReference type="GO" id="GO:0004346">
    <property type="term" value="F:glucose-6-phosphatase activity"/>
    <property type="evidence" value="ECO:0007669"/>
    <property type="project" value="UniProtKB-EC"/>
</dbReference>
<gene>
    <name evidence="16" type="ORF">PVAND_000675</name>
</gene>
<evidence type="ECO:0000256" key="8">
    <source>
        <dbReference type="ARBA" id="ARBA00022824"/>
    </source>
</evidence>
<evidence type="ECO:0000256" key="3">
    <source>
        <dbReference type="ARBA" id="ARBA00009266"/>
    </source>
</evidence>
<keyword evidence="8 11" id="KW-0256">Endoplasmic reticulum</keyword>
<dbReference type="EC" id="3.1.3.9" evidence="4 11"/>
<keyword evidence="6 14" id="KW-0812">Transmembrane</keyword>
<sequence>MEIIDSLWKIEIDLIIKIQNKFFKYEEFLGYFSTFFGSGYLHLYIIPLFAMYNTKVYHRLLISCIATDFINLIIKWILDEDRPYWWVNETKAYTSLTRPILYQTERTCETSGGSPSGHSMIAACFLYIIYDEINRQIDNRPSMSHKVILKILNKIGLTFILTITAISRMYFAAHFLHQCILGFMLGLLVANLMANHGLAEKFSSFEKRTWMTIIAWMIILVVSIYWAHKLISGNPMKTVELAFKHCKDPLYPKPETTVVFSALRCIAMSCGILLNAPIYKRESKLKFFESAVMTICLIILQFCAIYETPKNYKIIIFYSYSFIIYAFFQFMFIYFVPKIATITNENSQEKVKNQ</sequence>
<keyword evidence="10 11" id="KW-0472">Membrane</keyword>
<dbReference type="GO" id="GO:0005789">
    <property type="term" value="C:endoplasmic reticulum membrane"/>
    <property type="evidence" value="ECO:0007669"/>
    <property type="project" value="UniProtKB-SubCell"/>
</dbReference>
<evidence type="ECO:0000256" key="9">
    <source>
        <dbReference type="ARBA" id="ARBA00022989"/>
    </source>
</evidence>
<accession>A0A9J6BLB5</accession>
<feature type="active site" description="Nucleophile" evidence="12">
    <location>
        <position position="174"/>
    </location>
</feature>
<keyword evidence="17" id="KW-1185">Reference proteome</keyword>
<proteinExistence type="inferred from homology"/>
<dbReference type="PANTHER" id="PTHR12591">
    <property type="entry name" value="GLUCOSE-6-PHOSPHATASE"/>
    <property type="match status" value="1"/>
</dbReference>
<evidence type="ECO:0000256" key="10">
    <source>
        <dbReference type="ARBA" id="ARBA00023136"/>
    </source>
</evidence>
<feature type="active site" description="Proton donor" evidence="12">
    <location>
        <position position="118"/>
    </location>
</feature>
<dbReference type="AlphaFoldDB" id="A0A9J6BLB5"/>
<dbReference type="Gene3D" id="1.20.144.10">
    <property type="entry name" value="Phosphatidic acid phosphatase type 2/haloperoxidase"/>
    <property type="match status" value="1"/>
</dbReference>
<dbReference type="GO" id="GO:0051156">
    <property type="term" value="P:glucose 6-phosphate metabolic process"/>
    <property type="evidence" value="ECO:0007669"/>
    <property type="project" value="TreeGrafter"/>
</dbReference>
<evidence type="ECO:0000256" key="13">
    <source>
        <dbReference type="PIRSR" id="PIRSR000905-2"/>
    </source>
</evidence>
<evidence type="ECO:0000256" key="4">
    <source>
        <dbReference type="ARBA" id="ARBA00012634"/>
    </source>
</evidence>
<dbReference type="EMBL" id="JADBJN010000003">
    <property type="protein sequence ID" value="KAG5670407.1"/>
    <property type="molecule type" value="Genomic_DNA"/>
</dbReference>
<evidence type="ECO:0000256" key="1">
    <source>
        <dbReference type="ARBA" id="ARBA00004477"/>
    </source>
</evidence>
<dbReference type="Proteomes" id="UP001107558">
    <property type="component" value="Chromosome 3"/>
</dbReference>
<evidence type="ECO:0000256" key="5">
    <source>
        <dbReference type="ARBA" id="ARBA00022432"/>
    </source>
</evidence>
<comment type="caution">
    <text evidence="16">The sequence shown here is derived from an EMBL/GenBank/DDBJ whole genome shotgun (WGS) entry which is preliminary data.</text>
</comment>
<feature type="domain" description="Phosphatidic acid phosphatase type 2/haloperoxidase" evidence="15">
    <location>
        <begin position="55"/>
        <end position="194"/>
    </location>
</feature>
<dbReference type="InterPro" id="IPR016275">
    <property type="entry name" value="Glucose-6-phosphatase"/>
</dbReference>
<dbReference type="SMART" id="SM00014">
    <property type="entry name" value="acidPPc"/>
    <property type="match status" value="1"/>
</dbReference>
<evidence type="ECO:0000256" key="11">
    <source>
        <dbReference type="PIRNR" id="PIRNR000905"/>
    </source>
</evidence>
<dbReference type="GO" id="GO:0006094">
    <property type="term" value="P:gluconeogenesis"/>
    <property type="evidence" value="ECO:0007669"/>
    <property type="project" value="UniProtKB-UniRule"/>
</dbReference>
<evidence type="ECO:0000256" key="2">
    <source>
        <dbReference type="ARBA" id="ARBA00004742"/>
    </source>
</evidence>
<reference evidence="16" key="1">
    <citation type="submission" date="2021-03" db="EMBL/GenBank/DDBJ databases">
        <title>Chromosome level genome of the anhydrobiotic midge Polypedilum vanderplanki.</title>
        <authorList>
            <person name="Yoshida Y."/>
            <person name="Kikawada T."/>
            <person name="Gusev O."/>
        </authorList>
    </citation>
    <scope>NUCLEOTIDE SEQUENCE</scope>
    <source>
        <strain evidence="16">NIAS01</strain>
        <tissue evidence="16">Whole body or cell culture</tissue>
    </source>
</reference>
<keyword evidence="9 14" id="KW-1133">Transmembrane helix</keyword>
<protein>
    <recommendedName>
        <fullName evidence="4 11">Glucose-6-phosphatase</fullName>
        <ecNumber evidence="4 11">3.1.3.9</ecNumber>
    </recommendedName>
</protein>
<comment type="subcellular location">
    <subcellularLocation>
        <location evidence="1">Endoplasmic reticulum membrane</location>
        <topology evidence="1">Multi-pass membrane protein</topology>
    </subcellularLocation>
</comment>
<keyword evidence="7 11" id="KW-0378">Hydrolase</keyword>